<accession>A0A915KDC9</accession>
<name>A0A915KDC9_ROMCU</name>
<dbReference type="WBParaSite" id="nRc.2.0.1.t36803-RA">
    <property type="protein sequence ID" value="nRc.2.0.1.t36803-RA"/>
    <property type="gene ID" value="nRc.2.0.1.g36803"/>
</dbReference>
<dbReference type="Proteomes" id="UP000887565">
    <property type="component" value="Unplaced"/>
</dbReference>
<sequence length="189" mass="21087">MKLPTHSLAYKAPKSLQQLLTFRNSIQFLVARWRSVFLPFAVYRLVEFAPLIDQIAIRAFANGVLAMSLVAFAWNFDSVVQTPLAMVRFAKNVGRNHGPYADDAPLAVTAAAIVPRQDRDNEDDDDRPSTSVDVVVLVNELIEFLFNPSINKTELANSVILCYMNGSKIGEYTNSRVNSKTDRVLSPIL</sequence>
<reference evidence="2" key="1">
    <citation type="submission" date="2022-11" db="UniProtKB">
        <authorList>
            <consortium name="WormBaseParasite"/>
        </authorList>
    </citation>
    <scope>IDENTIFICATION</scope>
</reference>
<evidence type="ECO:0000313" key="2">
    <source>
        <dbReference type="WBParaSite" id="nRc.2.0.1.t36803-RA"/>
    </source>
</evidence>
<evidence type="ECO:0000313" key="1">
    <source>
        <dbReference type="Proteomes" id="UP000887565"/>
    </source>
</evidence>
<proteinExistence type="predicted"/>
<organism evidence="1 2">
    <name type="scientific">Romanomermis culicivorax</name>
    <name type="common">Nematode worm</name>
    <dbReference type="NCBI Taxonomy" id="13658"/>
    <lineage>
        <taxon>Eukaryota</taxon>
        <taxon>Metazoa</taxon>
        <taxon>Ecdysozoa</taxon>
        <taxon>Nematoda</taxon>
        <taxon>Enoplea</taxon>
        <taxon>Dorylaimia</taxon>
        <taxon>Mermithida</taxon>
        <taxon>Mermithoidea</taxon>
        <taxon>Mermithidae</taxon>
        <taxon>Romanomermis</taxon>
    </lineage>
</organism>
<protein>
    <submittedName>
        <fullName evidence="2">Uncharacterized protein</fullName>
    </submittedName>
</protein>
<keyword evidence="1" id="KW-1185">Reference proteome</keyword>
<dbReference type="AlphaFoldDB" id="A0A915KDC9"/>